<proteinExistence type="predicted"/>
<evidence type="ECO:0000313" key="1">
    <source>
        <dbReference type="EMBL" id="KYN07552.1"/>
    </source>
</evidence>
<feature type="non-terminal residue" evidence="1">
    <location>
        <position position="1"/>
    </location>
</feature>
<organism evidence="1 2">
    <name type="scientific">Cyphomyrmex costatus</name>
    <dbReference type="NCBI Taxonomy" id="456900"/>
    <lineage>
        <taxon>Eukaryota</taxon>
        <taxon>Metazoa</taxon>
        <taxon>Ecdysozoa</taxon>
        <taxon>Arthropoda</taxon>
        <taxon>Hexapoda</taxon>
        <taxon>Insecta</taxon>
        <taxon>Pterygota</taxon>
        <taxon>Neoptera</taxon>
        <taxon>Endopterygota</taxon>
        <taxon>Hymenoptera</taxon>
        <taxon>Apocrita</taxon>
        <taxon>Aculeata</taxon>
        <taxon>Formicoidea</taxon>
        <taxon>Formicidae</taxon>
        <taxon>Myrmicinae</taxon>
        <taxon>Cyphomyrmex</taxon>
    </lineage>
</organism>
<reference evidence="1 2" key="1">
    <citation type="submission" date="2016-03" db="EMBL/GenBank/DDBJ databases">
        <title>Cyphomyrmex costatus WGS genome.</title>
        <authorList>
            <person name="Nygaard S."/>
            <person name="Hu H."/>
            <person name="Boomsma J."/>
            <person name="Zhang G."/>
        </authorList>
    </citation>
    <scope>NUCLEOTIDE SEQUENCE [LARGE SCALE GENOMIC DNA]</scope>
    <source>
        <strain evidence="1">MS0001</strain>
        <tissue evidence="1">Whole body</tissue>
    </source>
</reference>
<evidence type="ECO:0000313" key="2">
    <source>
        <dbReference type="Proteomes" id="UP000078542"/>
    </source>
</evidence>
<accession>A0A195D3T2</accession>
<dbReference type="EMBL" id="KQ976885">
    <property type="protein sequence ID" value="KYN07552.1"/>
    <property type="molecule type" value="Genomic_DNA"/>
</dbReference>
<keyword evidence="2" id="KW-1185">Reference proteome</keyword>
<name>A0A195D3T2_9HYME</name>
<protein>
    <submittedName>
        <fullName evidence="1">Uncharacterized protein</fullName>
    </submittedName>
</protein>
<dbReference type="Proteomes" id="UP000078542">
    <property type="component" value="Unassembled WGS sequence"/>
</dbReference>
<gene>
    <name evidence="1" type="ORF">ALC62_01754</name>
</gene>
<dbReference type="AlphaFoldDB" id="A0A195D3T2"/>
<sequence>SFHVVIRFDFYWLCFNERVIVIKVLEKSANIVLTQCDASCTGLSVCTFEFENNVLLPAFKIVPEQPDNTSNTMKIAVSYVYTVITRRFIRVTNRHTAFQVMENGLTVKNAIECTFNASHRPVPISFQVLNGTKRSSHSGESRSGDCMDRHNRGMETCAIISDISPRFPDSLYRNPLYNGLAASLAARDDSLAARVTKRGQPVFRRENPRLRNVANCAFIFKSGYRKTFDALTLRKLESSLKRKIAKNEDGLAAILIKNCKHLSRADRRFVFFFPSYVLTISLEHERFQYTEQQAMSRAKSMRKKIHADVEVSRIYGVYQETNPGHVPSLAYSFPKQITKLRIQEINPDDLTICETERVQEIGSCRGGRSVKRSTPCGGVKHAKTLAVR</sequence>